<dbReference type="SMART" id="SM00194">
    <property type="entry name" value="PTPc"/>
    <property type="match status" value="1"/>
</dbReference>
<feature type="region of interest" description="Disordered" evidence="8">
    <location>
        <begin position="462"/>
        <end position="486"/>
    </location>
</feature>
<dbReference type="GO" id="GO:0005737">
    <property type="term" value="C:cytoplasm"/>
    <property type="evidence" value="ECO:0007669"/>
    <property type="project" value="UniProtKB-SubCell"/>
</dbReference>
<evidence type="ECO:0000259" key="10">
    <source>
        <dbReference type="PROSITE" id="PS50056"/>
    </source>
</evidence>
<feature type="region of interest" description="Disordered" evidence="8">
    <location>
        <begin position="629"/>
        <end position="663"/>
    </location>
</feature>
<keyword evidence="6" id="KW-0904">Protein phosphatase</keyword>
<feature type="compositionally biased region" description="Polar residues" evidence="8">
    <location>
        <begin position="815"/>
        <end position="828"/>
    </location>
</feature>
<feature type="compositionally biased region" description="Low complexity" evidence="8">
    <location>
        <begin position="854"/>
        <end position="869"/>
    </location>
</feature>
<comment type="subcellular location">
    <subcellularLocation>
        <location evidence="1">Cytoplasm</location>
    </subcellularLocation>
</comment>
<dbReference type="FunFam" id="3.90.190.10:FF:000045">
    <property type="entry name" value="Tyrosine-protein phosphatase non-receptor type 12"/>
    <property type="match status" value="1"/>
</dbReference>
<dbReference type="PROSITE" id="PS00383">
    <property type="entry name" value="TYR_PHOSPHATASE_1"/>
    <property type="match status" value="1"/>
</dbReference>
<dbReference type="GO" id="GO:0005634">
    <property type="term" value="C:nucleus"/>
    <property type="evidence" value="ECO:0007669"/>
    <property type="project" value="TreeGrafter"/>
</dbReference>
<dbReference type="PANTHER" id="PTHR45983">
    <property type="entry name" value="TYROSINE PHOSPHATSE N18, PUTATIVE-RELATED"/>
    <property type="match status" value="1"/>
</dbReference>
<gene>
    <name evidence="11" type="ORF">COCON_G00145130</name>
</gene>
<keyword evidence="12" id="KW-1185">Reference proteome</keyword>
<dbReference type="PROSITE" id="PS50056">
    <property type="entry name" value="TYR_PHOSPHATASE_2"/>
    <property type="match status" value="1"/>
</dbReference>
<dbReference type="Proteomes" id="UP001152803">
    <property type="component" value="Unassembled WGS sequence"/>
</dbReference>
<reference evidence="11" key="1">
    <citation type="journal article" date="2023" name="Science">
        <title>Genome structures resolve the early diversification of teleost fishes.</title>
        <authorList>
            <person name="Parey E."/>
            <person name="Louis A."/>
            <person name="Montfort J."/>
            <person name="Bouchez O."/>
            <person name="Roques C."/>
            <person name="Iampietro C."/>
            <person name="Lluch J."/>
            <person name="Castinel A."/>
            <person name="Donnadieu C."/>
            <person name="Desvignes T."/>
            <person name="Floi Bucao C."/>
            <person name="Jouanno E."/>
            <person name="Wen M."/>
            <person name="Mejri S."/>
            <person name="Dirks R."/>
            <person name="Jansen H."/>
            <person name="Henkel C."/>
            <person name="Chen W.J."/>
            <person name="Zahm M."/>
            <person name="Cabau C."/>
            <person name="Klopp C."/>
            <person name="Thompson A.W."/>
            <person name="Robinson-Rechavi M."/>
            <person name="Braasch I."/>
            <person name="Lecointre G."/>
            <person name="Bobe J."/>
            <person name="Postlethwait J.H."/>
            <person name="Berthelot C."/>
            <person name="Roest Crollius H."/>
            <person name="Guiguen Y."/>
        </authorList>
    </citation>
    <scope>NUCLEOTIDE SEQUENCE</scope>
    <source>
        <strain evidence="11">Concon-B</strain>
    </source>
</reference>
<name>A0A9Q1HVH5_CONCO</name>
<comment type="caution">
    <text evidence="11">The sequence shown here is derived from an EMBL/GenBank/DDBJ whole genome shotgun (WGS) entry which is preliminary data.</text>
</comment>
<feature type="compositionally biased region" description="Basic residues" evidence="8">
    <location>
        <begin position="829"/>
        <end position="841"/>
    </location>
</feature>
<dbReference type="InterPro" id="IPR016130">
    <property type="entry name" value="Tyr_Pase_AS"/>
</dbReference>
<keyword evidence="4" id="KW-0597">Phosphoprotein</keyword>
<accession>A0A9Q1HVH5</accession>
<evidence type="ECO:0000256" key="5">
    <source>
        <dbReference type="ARBA" id="ARBA00022801"/>
    </source>
</evidence>
<keyword evidence="5" id="KW-0378">Hydrolase</keyword>
<feature type="domain" description="Tyrosine specific protein phosphatases" evidence="10">
    <location>
        <begin position="211"/>
        <end position="285"/>
    </location>
</feature>
<evidence type="ECO:0000256" key="6">
    <source>
        <dbReference type="ARBA" id="ARBA00022912"/>
    </source>
</evidence>
<feature type="region of interest" description="Disordered" evidence="8">
    <location>
        <begin position="722"/>
        <end position="756"/>
    </location>
</feature>
<dbReference type="PRINTS" id="PR00700">
    <property type="entry name" value="PRTYPHPHTASE"/>
</dbReference>
<comment type="similarity">
    <text evidence="7">Belongs to the protein-tyrosine phosphatase family. Non-receptor class 4 subfamily.</text>
</comment>
<dbReference type="GO" id="GO:0004726">
    <property type="term" value="F:non-membrane spanning protein tyrosine phosphatase activity"/>
    <property type="evidence" value="ECO:0007669"/>
    <property type="project" value="InterPro"/>
</dbReference>
<dbReference type="GO" id="GO:0050868">
    <property type="term" value="P:negative regulation of T cell activation"/>
    <property type="evidence" value="ECO:0007669"/>
    <property type="project" value="TreeGrafter"/>
</dbReference>
<dbReference type="Pfam" id="PF00102">
    <property type="entry name" value="Y_phosphatase"/>
    <property type="match status" value="1"/>
</dbReference>
<dbReference type="Gene3D" id="3.90.190.10">
    <property type="entry name" value="Protein tyrosine phosphatase superfamily"/>
    <property type="match status" value="1"/>
</dbReference>
<dbReference type="AlphaFoldDB" id="A0A9Q1HVH5"/>
<dbReference type="EC" id="3.1.3.48" evidence="2"/>
<protein>
    <recommendedName>
        <fullName evidence="2">protein-tyrosine-phosphatase</fullName>
        <ecNumber evidence="2">3.1.3.48</ecNumber>
    </recommendedName>
</protein>
<evidence type="ECO:0000313" key="11">
    <source>
        <dbReference type="EMBL" id="KAJ8265414.1"/>
    </source>
</evidence>
<evidence type="ECO:0000256" key="1">
    <source>
        <dbReference type="ARBA" id="ARBA00004496"/>
    </source>
</evidence>
<proteinExistence type="inferred from homology"/>
<feature type="region of interest" description="Disordered" evidence="8">
    <location>
        <begin position="513"/>
        <end position="580"/>
    </location>
</feature>
<dbReference type="SMART" id="SM00404">
    <property type="entry name" value="PTPc_motif"/>
    <property type="match status" value="1"/>
</dbReference>
<dbReference type="PROSITE" id="PS50055">
    <property type="entry name" value="TYR_PHOSPHATASE_PTP"/>
    <property type="match status" value="1"/>
</dbReference>
<feature type="region of interest" description="Disordered" evidence="8">
    <location>
        <begin position="593"/>
        <end position="613"/>
    </location>
</feature>
<dbReference type="InterPro" id="IPR000387">
    <property type="entry name" value="Tyr_Pase_dom"/>
</dbReference>
<evidence type="ECO:0000256" key="4">
    <source>
        <dbReference type="ARBA" id="ARBA00022553"/>
    </source>
</evidence>
<feature type="domain" description="Tyrosine-protein phosphatase" evidence="9">
    <location>
        <begin position="29"/>
        <end position="294"/>
    </location>
</feature>
<feature type="compositionally biased region" description="Polar residues" evidence="8">
    <location>
        <begin position="727"/>
        <end position="756"/>
    </location>
</feature>
<dbReference type="InterPro" id="IPR047170">
    <property type="entry name" value="PTN12/18/22"/>
</dbReference>
<feature type="compositionally biased region" description="Pro residues" evidence="8">
    <location>
        <begin position="842"/>
        <end position="853"/>
    </location>
</feature>
<dbReference type="InterPro" id="IPR000242">
    <property type="entry name" value="PTP_cat"/>
</dbReference>
<evidence type="ECO:0000313" key="12">
    <source>
        <dbReference type="Proteomes" id="UP001152803"/>
    </source>
</evidence>
<dbReference type="EMBL" id="JAFJMO010000010">
    <property type="protein sequence ID" value="KAJ8265414.1"/>
    <property type="molecule type" value="Genomic_DNA"/>
</dbReference>
<dbReference type="PANTHER" id="PTHR45983:SF1">
    <property type="entry name" value="TYROSINE-PROTEIN PHOSPHATASE NON-RECEPTOR TYPE 22"/>
    <property type="match status" value="1"/>
</dbReference>
<evidence type="ECO:0000259" key="9">
    <source>
        <dbReference type="PROSITE" id="PS50055"/>
    </source>
</evidence>
<dbReference type="InterPro" id="IPR003595">
    <property type="entry name" value="Tyr_Pase_cat"/>
</dbReference>
<evidence type="ECO:0000256" key="2">
    <source>
        <dbReference type="ARBA" id="ARBA00013064"/>
    </source>
</evidence>
<dbReference type="OrthoDB" id="10253954at2759"/>
<organism evidence="11 12">
    <name type="scientific">Conger conger</name>
    <name type="common">Conger eel</name>
    <name type="synonym">Muraena conger</name>
    <dbReference type="NCBI Taxonomy" id="82655"/>
    <lineage>
        <taxon>Eukaryota</taxon>
        <taxon>Metazoa</taxon>
        <taxon>Chordata</taxon>
        <taxon>Craniata</taxon>
        <taxon>Vertebrata</taxon>
        <taxon>Euteleostomi</taxon>
        <taxon>Actinopterygii</taxon>
        <taxon>Neopterygii</taxon>
        <taxon>Teleostei</taxon>
        <taxon>Anguilliformes</taxon>
        <taxon>Congridae</taxon>
        <taxon>Conger</taxon>
    </lineage>
</organism>
<dbReference type="GO" id="GO:0050852">
    <property type="term" value="P:T cell receptor signaling pathway"/>
    <property type="evidence" value="ECO:0007669"/>
    <property type="project" value="TreeGrafter"/>
</dbReference>
<evidence type="ECO:0000256" key="8">
    <source>
        <dbReference type="SAM" id="MobiDB-lite"/>
    </source>
</evidence>
<sequence length="885" mass="97603">MHHQAQDLKGFLAQITSKEAESEEAEGGFAGEFSRLKRLSTKYRTEKTYSTKAAEKQGNVKKNRYKDIVPFDHSRVKLSFITSKNDTDYINANFIKGVSQQRAYIATQGPLPHTVQDFWRMIWEYNVEVIVMACREFEMGRKKCERYWPEKMEEAFVCHPFTIHFESMESKGDYLTRVLKVTYCNSSRSLWQLHYVNWPDHGVPDSIPPILELLQEMRTYQEHDDVPICIHCSAGCGRTGVLCAIDYTWKLLRKQLITEDFSIYRLVQEMRTQRPSIVQTKEQYALVYRTVKVLFENYLQMMTNDLSAAEVPASPSLSPASSENDLTSPCEVLDLNQEEEVEPMPWPRYMKREEPKEVTNQDTAGEPPTVLLHLPAEEDGHNGPVFQSSRCSPEETLSLQTECSGQTVHGGWDAQENMPSQSPSRGDWNTPQEEEVVLLEPEINLNSPGCWKSSCISVEDPYFSPSSPQDSQATQDPEELSPFHSWASNPCVTTPALTLNDHPLVLPQFDTLATAPPASDEDPPPVLPERTPESYMMANSPGSPAPPASDEDPPMLPDRTPESYMLASPIGRPGSPTGSDMEKLLVVIPSNMTETLSSNGSPPSPVPPLPERTPESFILATDADLVQSVAHHKPHSPKVGMSSEWCGTSELPSQEPKKSWTRSKSLKVRLSMLVSPSVSLAAVPVNPAPSAPPLPPPAETESILSAAPCLPDRPPESFILVAEEGPGNQTSNPGLQESRQRVGTSSEWAGNSQPSSFLDVVMNRSKSVRTKSSKNNRLSVACPATSSSVVVAPAGNAADSGTSASAGVAGERQNKSSGKSALPSMTRTKSLKFLKNIRKPKGGPPPVDVPSEPPLSLSSAPGFRFGFGNRFRKPKGPRHQPDTWV</sequence>
<evidence type="ECO:0000256" key="7">
    <source>
        <dbReference type="ARBA" id="ARBA00034734"/>
    </source>
</evidence>
<feature type="region of interest" description="Disordered" evidence="8">
    <location>
        <begin position="794"/>
        <end position="885"/>
    </location>
</feature>
<evidence type="ECO:0000256" key="3">
    <source>
        <dbReference type="ARBA" id="ARBA00022490"/>
    </source>
</evidence>
<feature type="compositionally biased region" description="Polar residues" evidence="8">
    <location>
        <begin position="464"/>
        <end position="475"/>
    </location>
</feature>
<dbReference type="InterPro" id="IPR029021">
    <property type="entry name" value="Prot-tyrosine_phosphatase-like"/>
</dbReference>
<feature type="compositionally biased region" description="Pro residues" evidence="8">
    <location>
        <begin position="602"/>
        <end position="611"/>
    </location>
</feature>
<keyword evidence="3" id="KW-0963">Cytoplasm</keyword>
<dbReference type="SUPFAM" id="SSF52799">
    <property type="entry name" value="(Phosphotyrosine protein) phosphatases II"/>
    <property type="match status" value="1"/>
</dbReference>